<evidence type="ECO:0000256" key="1">
    <source>
        <dbReference type="SAM" id="MobiDB-lite"/>
    </source>
</evidence>
<feature type="compositionally biased region" description="Polar residues" evidence="1">
    <location>
        <begin position="1399"/>
        <end position="1414"/>
    </location>
</feature>
<evidence type="ECO:0000313" key="3">
    <source>
        <dbReference type="RefSeq" id="XP_017769398.1"/>
    </source>
</evidence>
<keyword evidence="2" id="KW-1185">Reference proteome</keyword>
<protein>
    <submittedName>
        <fullName evidence="3">Protein SON-like</fullName>
    </submittedName>
</protein>
<name>A0ABM1M498_NICVS</name>
<feature type="compositionally biased region" description="Polar residues" evidence="1">
    <location>
        <begin position="724"/>
        <end position="746"/>
    </location>
</feature>
<feature type="region of interest" description="Disordered" evidence="1">
    <location>
        <begin position="704"/>
        <end position="768"/>
    </location>
</feature>
<feature type="compositionally biased region" description="Low complexity" evidence="1">
    <location>
        <begin position="1271"/>
        <end position="1280"/>
    </location>
</feature>
<feature type="compositionally biased region" description="Basic and acidic residues" evidence="1">
    <location>
        <begin position="757"/>
        <end position="768"/>
    </location>
</feature>
<dbReference type="RefSeq" id="XP_017769398.1">
    <property type="nucleotide sequence ID" value="XM_017913909.1"/>
</dbReference>
<feature type="compositionally biased region" description="Low complexity" evidence="1">
    <location>
        <begin position="1070"/>
        <end position="1083"/>
    </location>
</feature>
<accession>A0ABM1M498</accession>
<evidence type="ECO:0000313" key="2">
    <source>
        <dbReference type="Proteomes" id="UP000695000"/>
    </source>
</evidence>
<gene>
    <name evidence="3" type="primary">LOC108557408</name>
</gene>
<feature type="compositionally biased region" description="Polar residues" evidence="1">
    <location>
        <begin position="1037"/>
        <end position="1052"/>
    </location>
</feature>
<feature type="compositionally biased region" description="Basic and acidic residues" evidence="1">
    <location>
        <begin position="1019"/>
        <end position="1036"/>
    </location>
</feature>
<feature type="region of interest" description="Disordered" evidence="1">
    <location>
        <begin position="985"/>
        <end position="1110"/>
    </location>
</feature>
<reference evidence="3" key="1">
    <citation type="submission" date="2025-08" db="UniProtKB">
        <authorList>
            <consortium name="RefSeq"/>
        </authorList>
    </citation>
    <scope>IDENTIFICATION</scope>
    <source>
        <tissue evidence="3">Whole Larva</tissue>
    </source>
</reference>
<dbReference type="Proteomes" id="UP000695000">
    <property type="component" value="Unplaced"/>
</dbReference>
<organism evidence="2 3">
    <name type="scientific">Nicrophorus vespilloides</name>
    <name type="common">Boreal carrion beetle</name>
    <dbReference type="NCBI Taxonomy" id="110193"/>
    <lineage>
        <taxon>Eukaryota</taxon>
        <taxon>Metazoa</taxon>
        <taxon>Ecdysozoa</taxon>
        <taxon>Arthropoda</taxon>
        <taxon>Hexapoda</taxon>
        <taxon>Insecta</taxon>
        <taxon>Pterygota</taxon>
        <taxon>Neoptera</taxon>
        <taxon>Endopterygota</taxon>
        <taxon>Coleoptera</taxon>
        <taxon>Polyphaga</taxon>
        <taxon>Staphyliniformia</taxon>
        <taxon>Silphidae</taxon>
        <taxon>Nicrophorinae</taxon>
        <taxon>Nicrophorus</taxon>
    </lineage>
</organism>
<proteinExistence type="predicted"/>
<feature type="compositionally biased region" description="Low complexity" evidence="1">
    <location>
        <begin position="921"/>
        <end position="937"/>
    </location>
</feature>
<sequence length="1452" mass="163455">MSEVLEVSRQIRQDVKEYNPDLTPTPEGQAFAVIQSSYDIVDSSEDFKNKELFNAEIDNYKTDKILLESIEQKSSRVKRELVCEEFEAQSIDEDSLNVDNAENIINEREIEESSIETDSLLDITDDSLSRQNQENKDVNRKNLVSTSIDGISSSQYDEHSVLDEDSLEIKEKHKIEMEKQVLKAADETYVTSRLDTVDKSLIIQQEKQDHESSEYMSSMRIDTKKSESTIASTDSIAILSDTDRHFSHIKSDYPKVATIDDDSIHAVSVEIAAGLKSESNVKCIDRTTVLSDTSKLKSSQTEVDFITKTDISKDHSKLPKDTTMIISVKDEKSPMYEKVITPEMIKPDELPISEVTPDLPKDKSPVISVKDEKSPVVEKAITPEIIKPEELPISEVTPELPKEKSPVVEKSITPEIIKPEELPISEVTSELPKEKSPVISLKDEESPVIEKLGTTEMIEPAKLSISEFIPEVPTEKSVEISQIDQCIKTDSIITKYADIDKSKSDVNVIDTKTRVLDAVEIDSQKKSSYTVTLSSDLSKVEDHLKSYDVTTTSRLETDIIDFETKQKDSTISEQGEMSSSRKTLYYEGTSRTKDISEVKRDSIESKETQIVKELSSETKYIPTDSLEGKVHSIQTKRVEFIEEPKIMKKSEDDKYLGMHTVAGVDVKLDNVQKLDVVHKAVVIKESCEHKVVFDDDIIEHEDYQSYMPRSDSEKFSETDAEPISSGTDSSLRLEIQSLSDRSTSQKAPVEASLYEVESPHSDDTEYTESHIESIIETQKEEKTDAEFKKTVKQYEIEHSDIIMDDDMIRITVPDNIIVDKDILSSDASDKLSSKSVARSRKQVKKYTDYGKTSKVFTSPRLRSMKLATDADVSSDDEKKDSVTKQVREKVYKKVASTSSVGTSSSAARSQIKTYIPKLVKSSTSKMSSSDSTSTEAKTVTKRYESKKKVKSFVTTPPPYKPPQVTRVYGYMQSTLSRDMKIERHVKESEAKKTQQFKPKSKKEIDNANQRTKQVSKITSTEKKRSYTPENVHKYTYERTTISSENKTLSRESTPVKKRGRSQEHKDSQKSLARSCSSDSSTRSVLKEEKRTRSAHTKETKSVKIKEEMQDSNRYQKADIPARIHSPKPSPSPTKLRRTIPIEEHIKKVSISEKSLMTPSQKPSEIEKTVQFTDRNRSQSVIPTVCRDKAQEIQLLERSITPTSLPGSPIRARSANGGTQVITSEVFTRSDDHSGSIEVIYRQPYENLKKFPSGIRNEAEISLIDTTDSSLSESIALPSSPSDHDMSSDANSRQKSSSPVSPKSARKSLESIKETYRVSDLITCAQASENLTFEEIQERFQLLEDDSVSLPRKLLMSQMGEFTTTSFDTKSQFTSKSFIESTTTHRAQTEDRLSPILDVQGSSPSSTRQTPGHTVSESSEEEMSSGNTRSVLPERSAVPTHSMAFPVPREVYK</sequence>
<feature type="region of interest" description="Disordered" evidence="1">
    <location>
        <begin position="1381"/>
        <end position="1452"/>
    </location>
</feature>
<feature type="region of interest" description="Disordered" evidence="1">
    <location>
        <begin position="1271"/>
        <end position="1308"/>
    </location>
</feature>
<feature type="compositionally biased region" description="Polar residues" evidence="1">
    <location>
        <begin position="1006"/>
        <end position="1018"/>
    </location>
</feature>
<feature type="region of interest" description="Disordered" evidence="1">
    <location>
        <begin position="921"/>
        <end position="958"/>
    </location>
</feature>
<feature type="compositionally biased region" description="Basic and acidic residues" evidence="1">
    <location>
        <begin position="1084"/>
        <end position="1110"/>
    </location>
</feature>
<dbReference type="GeneID" id="108557408"/>
<feature type="compositionally biased region" description="Polar residues" evidence="1">
    <location>
        <begin position="1289"/>
        <end position="1300"/>
    </location>
</feature>